<dbReference type="Proteomes" id="UP000234681">
    <property type="component" value="Chromosome 11"/>
</dbReference>
<feature type="region of interest" description="Disordered" evidence="1">
    <location>
        <begin position="1"/>
        <end position="27"/>
    </location>
</feature>
<organism evidence="3 4">
    <name type="scientific">Rattus norvegicus</name>
    <name type="common">Rat</name>
    <dbReference type="NCBI Taxonomy" id="10116"/>
    <lineage>
        <taxon>Eukaryota</taxon>
        <taxon>Metazoa</taxon>
        <taxon>Chordata</taxon>
        <taxon>Craniata</taxon>
        <taxon>Vertebrata</taxon>
        <taxon>Euteleostomi</taxon>
        <taxon>Mammalia</taxon>
        <taxon>Eutheria</taxon>
        <taxon>Euarchontoglires</taxon>
        <taxon>Glires</taxon>
        <taxon>Rodentia</taxon>
        <taxon>Myomorpha</taxon>
        <taxon>Muroidea</taxon>
        <taxon>Muridae</taxon>
        <taxon>Murinae</taxon>
        <taxon>Rattus</taxon>
    </lineage>
</organism>
<protein>
    <submittedName>
        <fullName evidence="3">RCG58772, isoform CRA_b</fullName>
    </submittedName>
</protein>
<dbReference type="PANTHER" id="PTHR13500:SF0">
    <property type="entry name" value="NUCLEOLAR PRE-RIBOSOMAL-ASSOCIATED PROTEIN 1"/>
    <property type="match status" value="1"/>
</dbReference>
<gene>
    <name evidence="3" type="ORF">rCG_58772</name>
</gene>
<sequence>MGVPKRKASESPGGAASPAGTSKRTRAEEFTGVRFKTQLKDAQGPGPALEAFVSAAKQLPQEDMCDVVEGYIKISMECAEIFQLLSGEKRPESEVLLIFQAFEAILLRTASDLTHFHVVGTNIVKKLLNNHMKLLCESLYASGYRMARACLDLMTAVVTQGPEAARDVCSCFDLNKKALYALVTKRDSKGVHDVRLAYIQFALSFLIAGDDNTIGQVLEIKGRSESLVPCQRSLLECFFQKRLQPLAVVLRAGVWGKAVSSRVLLALIWNAEHSLEWLTGSFMAFVPKHTDSQP</sequence>
<evidence type="ECO:0000256" key="1">
    <source>
        <dbReference type="SAM" id="MobiDB-lite"/>
    </source>
</evidence>
<dbReference type="AlphaFoldDB" id="A6JLD0"/>
<proteinExistence type="predicted"/>
<reference evidence="4" key="1">
    <citation type="submission" date="2005-09" db="EMBL/GenBank/DDBJ databases">
        <authorList>
            <person name="Mural R.J."/>
            <person name="Li P.W."/>
            <person name="Adams M.D."/>
            <person name="Amanatides P.G."/>
            <person name="Baden-Tillson H."/>
            <person name="Barnstead M."/>
            <person name="Chin S.H."/>
            <person name="Dew I."/>
            <person name="Evans C.A."/>
            <person name="Ferriera S."/>
            <person name="Flanigan M."/>
            <person name="Fosler C."/>
            <person name="Glodek A."/>
            <person name="Gu Z."/>
            <person name="Holt R.A."/>
            <person name="Jennings D."/>
            <person name="Kraft C.L."/>
            <person name="Lu F."/>
            <person name="Nguyen T."/>
            <person name="Nusskern D.R."/>
            <person name="Pfannkoch C.M."/>
            <person name="Sitter C."/>
            <person name="Sutton G.G."/>
            <person name="Venter J.C."/>
            <person name="Wang Z."/>
            <person name="Woodage T."/>
            <person name="Zheng X.H."/>
            <person name="Zhong F."/>
        </authorList>
    </citation>
    <scope>NUCLEOTIDE SEQUENCE [LARGE SCALE GENOMIC DNA]</scope>
    <source>
        <strain>BN</strain>
        <strain evidence="4">Sprague-Dawley</strain>
    </source>
</reference>
<dbReference type="PANTHER" id="PTHR13500">
    <property type="entry name" value="NUCLEOLAR PRERIBOSOMAL-ASSOCIATED PROTEIN 1"/>
    <property type="match status" value="1"/>
</dbReference>
<dbReference type="EMBL" id="CH473989">
    <property type="protein sequence ID" value="EDM10695.1"/>
    <property type="molecule type" value="Genomic_DNA"/>
</dbReference>
<dbReference type="Pfam" id="PF11707">
    <property type="entry name" value="Npa1"/>
    <property type="match status" value="1"/>
</dbReference>
<dbReference type="InterPro" id="IPR021714">
    <property type="entry name" value="URB1_N"/>
</dbReference>
<feature type="compositionally biased region" description="Low complexity" evidence="1">
    <location>
        <begin position="10"/>
        <end position="22"/>
    </location>
</feature>
<accession>A6JLD0</accession>
<feature type="domain" description="URB1 N-terminal" evidence="2">
    <location>
        <begin position="78"/>
        <end position="220"/>
    </location>
</feature>
<evidence type="ECO:0000313" key="3">
    <source>
        <dbReference type="EMBL" id="EDM10695.1"/>
    </source>
</evidence>
<dbReference type="InterPro" id="IPR039844">
    <property type="entry name" value="URB1"/>
</dbReference>
<name>A6JLD0_RAT</name>
<evidence type="ECO:0000313" key="4">
    <source>
        <dbReference type="Proteomes" id="UP000234681"/>
    </source>
</evidence>
<evidence type="ECO:0000259" key="2">
    <source>
        <dbReference type="Pfam" id="PF11707"/>
    </source>
</evidence>